<reference evidence="1 2" key="1">
    <citation type="journal article" date="2019" name="Nat. Ecol. Evol.">
        <title>Megaphylogeny resolves global patterns of mushroom evolution.</title>
        <authorList>
            <person name="Varga T."/>
            <person name="Krizsan K."/>
            <person name="Foldi C."/>
            <person name="Dima B."/>
            <person name="Sanchez-Garcia M."/>
            <person name="Sanchez-Ramirez S."/>
            <person name="Szollosi G.J."/>
            <person name="Szarkandi J.G."/>
            <person name="Papp V."/>
            <person name="Albert L."/>
            <person name="Andreopoulos W."/>
            <person name="Angelini C."/>
            <person name="Antonin V."/>
            <person name="Barry K.W."/>
            <person name="Bougher N.L."/>
            <person name="Buchanan P."/>
            <person name="Buyck B."/>
            <person name="Bense V."/>
            <person name="Catcheside P."/>
            <person name="Chovatia M."/>
            <person name="Cooper J."/>
            <person name="Damon W."/>
            <person name="Desjardin D."/>
            <person name="Finy P."/>
            <person name="Geml J."/>
            <person name="Haridas S."/>
            <person name="Hughes K."/>
            <person name="Justo A."/>
            <person name="Karasinski D."/>
            <person name="Kautmanova I."/>
            <person name="Kiss B."/>
            <person name="Kocsube S."/>
            <person name="Kotiranta H."/>
            <person name="LaButti K.M."/>
            <person name="Lechner B.E."/>
            <person name="Liimatainen K."/>
            <person name="Lipzen A."/>
            <person name="Lukacs Z."/>
            <person name="Mihaltcheva S."/>
            <person name="Morgado L.N."/>
            <person name="Niskanen T."/>
            <person name="Noordeloos M.E."/>
            <person name="Ohm R.A."/>
            <person name="Ortiz-Santana B."/>
            <person name="Ovrebo C."/>
            <person name="Racz N."/>
            <person name="Riley R."/>
            <person name="Savchenko A."/>
            <person name="Shiryaev A."/>
            <person name="Soop K."/>
            <person name="Spirin V."/>
            <person name="Szebenyi C."/>
            <person name="Tomsovsky M."/>
            <person name="Tulloss R.E."/>
            <person name="Uehling J."/>
            <person name="Grigoriev I.V."/>
            <person name="Vagvolgyi C."/>
            <person name="Papp T."/>
            <person name="Martin F.M."/>
            <person name="Miettinen O."/>
            <person name="Hibbett D.S."/>
            <person name="Nagy L.G."/>
        </authorList>
    </citation>
    <scope>NUCLEOTIDE SEQUENCE [LARGE SCALE GENOMIC DNA]</scope>
    <source>
        <strain evidence="1 2">NL-1719</strain>
    </source>
</reference>
<keyword evidence="2" id="KW-1185">Reference proteome</keyword>
<evidence type="ECO:0000313" key="1">
    <source>
        <dbReference type="EMBL" id="TFK65319.1"/>
    </source>
</evidence>
<dbReference type="Proteomes" id="UP000308600">
    <property type="component" value="Unassembled WGS sequence"/>
</dbReference>
<accession>A0ACD3AI68</accession>
<name>A0ACD3AI68_9AGAR</name>
<organism evidence="1 2">
    <name type="scientific">Pluteus cervinus</name>
    <dbReference type="NCBI Taxonomy" id="181527"/>
    <lineage>
        <taxon>Eukaryota</taxon>
        <taxon>Fungi</taxon>
        <taxon>Dikarya</taxon>
        <taxon>Basidiomycota</taxon>
        <taxon>Agaricomycotina</taxon>
        <taxon>Agaricomycetes</taxon>
        <taxon>Agaricomycetidae</taxon>
        <taxon>Agaricales</taxon>
        <taxon>Pluteineae</taxon>
        <taxon>Pluteaceae</taxon>
        <taxon>Pluteus</taxon>
    </lineage>
</organism>
<protein>
    <submittedName>
        <fullName evidence="1">Uncharacterized protein</fullName>
    </submittedName>
</protein>
<sequence length="72" mass="8163">MTSSKDQLADARVKIPWQQTLRTSHHHHDLFPSQSPHLQRRLQPNRLLYLSASTGPFASNSGAKTSTNQDRL</sequence>
<gene>
    <name evidence="1" type="ORF">BDN72DRAFT_962571</name>
</gene>
<evidence type="ECO:0000313" key="2">
    <source>
        <dbReference type="Proteomes" id="UP000308600"/>
    </source>
</evidence>
<proteinExistence type="predicted"/>
<dbReference type="EMBL" id="ML208440">
    <property type="protein sequence ID" value="TFK65319.1"/>
    <property type="molecule type" value="Genomic_DNA"/>
</dbReference>